<feature type="transmembrane region" description="Helical" evidence="9">
    <location>
        <begin position="130"/>
        <end position="155"/>
    </location>
</feature>
<evidence type="ECO:0000256" key="6">
    <source>
        <dbReference type="ARBA" id="ARBA00022989"/>
    </source>
</evidence>
<keyword evidence="13" id="KW-1185">Reference proteome</keyword>
<feature type="transmembrane region" description="Helical" evidence="9">
    <location>
        <begin position="343"/>
        <end position="360"/>
    </location>
</feature>
<evidence type="ECO:0000313" key="12">
    <source>
        <dbReference type="EMBL" id="MFD1054169.1"/>
    </source>
</evidence>
<proteinExistence type="predicted"/>
<dbReference type="Pfam" id="PF24878">
    <property type="entry name" value="YkcB_C"/>
    <property type="match status" value="1"/>
</dbReference>
<evidence type="ECO:0000256" key="2">
    <source>
        <dbReference type="ARBA" id="ARBA00022475"/>
    </source>
</evidence>
<keyword evidence="4 12" id="KW-0808">Transferase</keyword>
<name>A0ABW3MXL4_9MICO</name>
<feature type="transmembrane region" description="Helical" evidence="9">
    <location>
        <begin position="57"/>
        <end position="75"/>
    </location>
</feature>
<comment type="subcellular location">
    <subcellularLocation>
        <location evidence="1">Cell membrane</location>
        <topology evidence="1">Multi-pass membrane protein</topology>
    </subcellularLocation>
</comment>
<dbReference type="PANTHER" id="PTHR33908">
    <property type="entry name" value="MANNOSYLTRANSFERASE YKCB-RELATED"/>
    <property type="match status" value="1"/>
</dbReference>
<protein>
    <submittedName>
        <fullName evidence="12">ArnT family glycosyltransferase</fullName>
        <ecNumber evidence="12">2.4.-.-</ecNumber>
    </submittedName>
</protein>
<dbReference type="InterPro" id="IPR056785">
    <property type="entry name" value="YkcA/B-like_C"/>
</dbReference>
<accession>A0ABW3MXL4</accession>
<reference evidence="13" key="1">
    <citation type="journal article" date="2019" name="Int. J. Syst. Evol. Microbiol.">
        <title>The Global Catalogue of Microorganisms (GCM) 10K type strain sequencing project: providing services to taxonomists for standard genome sequencing and annotation.</title>
        <authorList>
            <consortium name="The Broad Institute Genomics Platform"/>
            <consortium name="The Broad Institute Genome Sequencing Center for Infectious Disease"/>
            <person name="Wu L."/>
            <person name="Ma J."/>
        </authorList>
    </citation>
    <scope>NUCLEOTIDE SEQUENCE [LARGE SCALE GENOMIC DNA]</scope>
    <source>
        <strain evidence="13">CCUG 57508</strain>
    </source>
</reference>
<feature type="transmembrane region" description="Helical" evidence="9">
    <location>
        <begin position="426"/>
        <end position="444"/>
    </location>
</feature>
<evidence type="ECO:0000256" key="5">
    <source>
        <dbReference type="ARBA" id="ARBA00022692"/>
    </source>
</evidence>
<feature type="domain" description="Glycosyltransferase RgtA/B/C/D-like" evidence="10">
    <location>
        <begin position="115"/>
        <end position="272"/>
    </location>
</feature>
<feature type="transmembrane region" description="Helical" evidence="9">
    <location>
        <begin position="161"/>
        <end position="183"/>
    </location>
</feature>
<dbReference type="RefSeq" id="WP_386052074.1">
    <property type="nucleotide sequence ID" value="NZ_JBHTKH010000004.1"/>
</dbReference>
<dbReference type="EC" id="2.4.-.-" evidence="12"/>
<evidence type="ECO:0000256" key="3">
    <source>
        <dbReference type="ARBA" id="ARBA00022676"/>
    </source>
</evidence>
<dbReference type="PANTHER" id="PTHR33908:SF3">
    <property type="entry name" value="UNDECAPRENYL PHOSPHATE-ALPHA-4-AMINO-4-DEOXY-L-ARABINOSE ARABINOSYL TRANSFERASE"/>
    <property type="match status" value="1"/>
</dbReference>
<dbReference type="InterPro" id="IPR050297">
    <property type="entry name" value="LipidA_mod_glycosyltrf_83"/>
</dbReference>
<keyword evidence="7 9" id="KW-0472">Membrane</keyword>
<feature type="compositionally biased region" description="Low complexity" evidence="8">
    <location>
        <begin position="7"/>
        <end position="18"/>
    </location>
</feature>
<keyword evidence="6 9" id="KW-1133">Transmembrane helix</keyword>
<evidence type="ECO:0000259" key="10">
    <source>
        <dbReference type="Pfam" id="PF13231"/>
    </source>
</evidence>
<feature type="domain" description="Putative mannosyltransferase YkcA/B-like C-terminal" evidence="11">
    <location>
        <begin position="542"/>
        <end position="631"/>
    </location>
</feature>
<feature type="transmembrane region" description="Helical" evidence="9">
    <location>
        <begin position="259"/>
        <end position="280"/>
    </location>
</feature>
<evidence type="ECO:0000256" key="8">
    <source>
        <dbReference type="SAM" id="MobiDB-lite"/>
    </source>
</evidence>
<feature type="region of interest" description="Disordered" evidence="8">
    <location>
        <begin position="1"/>
        <end position="42"/>
    </location>
</feature>
<dbReference type="GO" id="GO:0016757">
    <property type="term" value="F:glycosyltransferase activity"/>
    <property type="evidence" value="ECO:0007669"/>
    <property type="project" value="UniProtKB-KW"/>
</dbReference>
<evidence type="ECO:0000256" key="1">
    <source>
        <dbReference type="ARBA" id="ARBA00004651"/>
    </source>
</evidence>
<evidence type="ECO:0000256" key="9">
    <source>
        <dbReference type="SAM" id="Phobius"/>
    </source>
</evidence>
<feature type="transmembrane region" description="Helical" evidence="9">
    <location>
        <begin position="372"/>
        <end position="392"/>
    </location>
</feature>
<dbReference type="EMBL" id="JBHTKH010000004">
    <property type="protein sequence ID" value="MFD1054169.1"/>
    <property type="molecule type" value="Genomic_DNA"/>
</dbReference>
<evidence type="ECO:0000256" key="7">
    <source>
        <dbReference type="ARBA" id="ARBA00023136"/>
    </source>
</evidence>
<keyword evidence="5 9" id="KW-0812">Transmembrane</keyword>
<gene>
    <name evidence="12" type="ORF">ACFQ2V_07620</name>
</gene>
<feature type="compositionally biased region" description="Pro residues" evidence="8">
    <location>
        <begin position="19"/>
        <end position="30"/>
    </location>
</feature>
<comment type="caution">
    <text evidence="12">The sequence shown here is derived from an EMBL/GenBank/DDBJ whole genome shotgun (WGS) entry which is preliminary data.</text>
</comment>
<dbReference type="Pfam" id="PF13231">
    <property type="entry name" value="PMT_2"/>
    <property type="match status" value="1"/>
</dbReference>
<dbReference type="InterPro" id="IPR038731">
    <property type="entry name" value="RgtA/B/C-like"/>
</dbReference>
<dbReference type="Proteomes" id="UP001597046">
    <property type="component" value="Unassembled WGS sequence"/>
</dbReference>
<organism evidence="12 13">
    <name type="scientific">Terrabacter terrigena</name>
    <dbReference type="NCBI Taxonomy" id="574718"/>
    <lineage>
        <taxon>Bacteria</taxon>
        <taxon>Bacillati</taxon>
        <taxon>Actinomycetota</taxon>
        <taxon>Actinomycetes</taxon>
        <taxon>Micrococcales</taxon>
        <taxon>Intrasporangiaceae</taxon>
        <taxon>Terrabacter</taxon>
    </lineage>
</organism>
<feature type="transmembrane region" description="Helical" evidence="9">
    <location>
        <begin position="481"/>
        <end position="502"/>
    </location>
</feature>
<sequence>MDTMTLTTTGTAGGSAPAPSGPADPRPQTFPTPAAARAGRPNRLRRLWRGPGADPGWARPAMFGLLLATLVLYTWNLTASGYANSFYSAAVQAGADSWKAFFFGSSDAAGSITVDKPPASLWVMALSVRVLGLSSFAILLPQALMGVATVGVVYATVKRQFGAAAGLIGGAVVALTPVAALMFTFNNPDALLTLLMALGAWATVKAIEQASPRWMMIVGVFIGLGFLTKTLQVLLVVPFFGLAYLIAAPTILRKRIAHSLLAVGALVLSAGWWVAIVELIPASARPYIGGSQTNSFLELTFGYNGLGRINGDETGSVGGGGGGGNWGATGLFRMFSSSVGDQISWLIPSALVLLAAGLWFRGRRPRTDLRRAAYVVWGGWLVVTMLVFSFMAGIFHEYYTVALAPAVGALVGMGVVEAWQRRADGLGTVVLAVATAAAATWGFLLLSRTTAYGDWLRISVLTVGMAAALLILATRWMHVRAVPLVLAGALVAGLAGPGAYAVSTTAQGHAGSIVTAGPAGTSRGPGGMGGLLNAETPSTAVVAALSANAEKYTWVAAAIGSQTAAGLQLGTQLPVMAIGGFNGSDPSPTLAQFQQYVADGRIRYFAGGGRGFGNQNGGSSASSEISAWVQSSFTAVEIDGSTFYDLTQPASSAQ</sequence>
<evidence type="ECO:0000256" key="4">
    <source>
        <dbReference type="ARBA" id="ARBA00022679"/>
    </source>
</evidence>
<keyword evidence="3 12" id="KW-0328">Glycosyltransferase</keyword>
<keyword evidence="2" id="KW-1003">Cell membrane</keyword>
<evidence type="ECO:0000313" key="13">
    <source>
        <dbReference type="Proteomes" id="UP001597046"/>
    </source>
</evidence>
<feature type="transmembrane region" description="Helical" evidence="9">
    <location>
        <begin position="456"/>
        <end position="474"/>
    </location>
</feature>
<feature type="transmembrane region" description="Helical" evidence="9">
    <location>
        <begin position="398"/>
        <end position="419"/>
    </location>
</feature>
<feature type="transmembrane region" description="Helical" evidence="9">
    <location>
        <begin position="214"/>
        <end position="247"/>
    </location>
</feature>
<evidence type="ECO:0000259" key="11">
    <source>
        <dbReference type="Pfam" id="PF24878"/>
    </source>
</evidence>